<gene>
    <name evidence="2" type="ORF">DXG03_003488</name>
</gene>
<feature type="region of interest" description="Disordered" evidence="1">
    <location>
        <begin position="218"/>
        <end position="262"/>
    </location>
</feature>
<reference evidence="2" key="1">
    <citation type="submission" date="2020-07" db="EMBL/GenBank/DDBJ databases">
        <authorList>
            <person name="Nieuwenhuis M."/>
            <person name="Van De Peppel L.J.J."/>
        </authorList>
    </citation>
    <scope>NUCLEOTIDE SEQUENCE</scope>
    <source>
        <strain evidence="2">AP01</strain>
        <tissue evidence="2">Mycelium</tissue>
    </source>
</reference>
<dbReference type="Proteomes" id="UP000775547">
    <property type="component" value="Unassembled WGS sequence"/>
</dbReference>
<proteinExistence type="predicted"/>
<keyword evidence="3" id="KW-1185">Reference proteome</keyword>
<feature type="region of interest" description="Disordered" evidence="1">
    <location>
        <begin position="540"/>
        <end position="588"/>
    </location>
</feature>
<feature type="compositionally biased region" description="Low complexity" evidence="1">
    <location>
        <begin position="191"/>
        <end position="206"/>
    </location>
</feature>
<organism evidence="2 3">
    <name type="scientific">Asterophora parasitica</name>
    <dbReference type="NCBI Taxonomy" id="117018"/>
    <lineage>
        <taxon>Eukaryota</taxon>
        <taxon>Fungi</taxon>
        <taxon>Dikarya</taxon>
        <taxon>Basidiomycota</taxon>
        <taxon>Agaricomycotina</taxon>
        <taxon>Agaricomycetes</taxon>
        <taxon>Agaricomycetidae</taxon>
        <taxon>Agaricales</taxon>
        <taxon>Tricholomatineae</taxon>
        <taxon>Lyophyllaceae</taxon>
        <taxon>Asterophora</taxon>
    </lineage>
</organism>
<accession>A0A9P7KDD5</accession>
<dbReference type="OrthoDB" id="27934at2759"/>
<name>A0A9P7KDD5_9AGAR</name>
<feature type="region of interest" description="Disordered" evidence="1">
    <location>
        <begin position="680"/>
        <end position="718"/>
    </location>
</feature>
<comment type="caution">
    <text evidence="2">The sequence shown here is derived from an EMBL/GenBank/DDBJ whole genome shotgun (WGS) entry which is preliminary data.</text>
</comment>
<feature type="region of interest" description="Disordered" evidence="1">
    <location>
        <begin position="174"/>
        <end position="206"/>
    </location>
</feature>
<reference evidence="2" key="2">
    <citation type="submission" date="2021-10" db="EMBL/GenBank/DDBJ databases">
        <title>Phylogenomics reveals ancestral predisposition of the termite-cultivated fungus Termitomyces towards a domesticated lifestyle.</title>
        <authorList>
            <person name="Auxier B."/>
            <person name="Grum-Grzhimaylo A."/>
            <person name="Cardenas M.E."/>
            <person name="Lodge J.D."/>
            <person name="Laessoe T."/>
            <person name="Pedersen O."/>
            <person name="Smith M.E."/>
            <person name="Kuyper T.W."/>
            <person name="Franco-Molano E.A."/>
            <person name="Baroni T.J."/>
            <person name="Aanen D.K."/>
        </authorList>
    </citation>
    <scope>NUCLEOTIDE SEQUENCE</scope>
    <source>
        <strain evidence="2">AP01</strain>
        <tissue evidence="2">Mycelium</tissue>
    </source>
</reference>
<evidence type="ECO:0000256" key="1">
    <source>
        <dbReference type="SAM" id="MobiDB-lite"/>
    </source>
</evidence>
<protein>
    <submittedName>
        <fullName evidence="2">Uncharacterized protein</fullName>
    </submittedName>
</protein>
<feature type="region of interest" description="Disordered" evidence="1">
    <location>
        <begin position="731"/>
        <end position="750"/>
    </location>
</feature>
<dbReference type="AlphaFoldDB" id="A0A9P7KDD5"/>
<evidence type="ECO:0000313" key="2">
    <source>
        <dbReference type="EMBL" id="KAG5646438.1"/>
    </source>
</evidence>
<sequence>MDLGDGDAPHVELDFFSGAIHAELVVTQTSRASDTSVVLSGGSRDQLHSDHRLDHPLESDANDISWLDLWSSGSQPESEIDELETDDELHMAEVPAGARPMSVDVATGMGDFINFKCQDFEDSSLKSSPQPLQGDPNMLHQEKHTPNLVRVESSPSEYASNSQDLVPELDIEPNASEYDNLGPSSSPPSSSPSLLFTSSSLPSSQSYVIQPSEEDLKQTLAHDQTEGSEGNSDINSTGSESPLLCSQASATPGSPEEPKHMVSAAHHAEMFDKNWTFESSVSPPSPSPTHIPGLITPVAIAEPDLSQLDHVLPIDNPLLEQSDVSEVRADTMPHISSPEEAQTWAQEPESPSQLSDLIASVGDFFKRPGTDSKIVCSAKMRPAHHVVRYHLHYRYHYLLLSPQAASWKMEDRSTPTMTKHFYRLPATILLRILFYQIAHRMSLLGKRKANDDDTDIQPELPMDEPFTEAPIYNLNSQLIFGKRKAENDSIDLRIPQVVKTSHQPASSADNLTPEYTLPNPKRSTIAAQKLQHKKLTTPFRSPLMKRPKTNPVLPVGLPPPMPSLSLRTAESATTADETLDPAPSVLPDLEMTDSKKRHRTRRASAQFKSPLSFDASAKVASSVRMTPTIQALERRLHLLKRAVKVKHDGEHEMLRALARKWIEAGREVAWEVWDLVKDSASSEDQGRGSQSQGKAGNTAFADSWGWSEKGEERNWGWSVEPVEMGDAMDDTTAAEDSTGAYECDDQDDQKKQDTLGTMLMQLGIAPETLGWNEDDGVFHDEE</sequence>
<feature type="compositionally biased region" description="Polar residues" evidence="1">
    <location>
        <begin position="227"/>
        <end position="252"/>
    </location>
</feature>
<dbReference type="Gene3D" id="6.10.140.1020">
    <property type="match status" value="1"/>
</dbReference>
<dbReference type="EMBL" id="JABCKV010000021">
    <property type="protein sequence ID" value="KAG5646438.1"/>
    <property type="molecule type" value="Genomic_DNA"/>
</dbReference>
<evidence type="ECO:0000313" key="3">
    <source>
        <dbReference type="Proteomes" id="UP000775547"/>
    </source>
</evidence>